<comment type="caution">
    <text evidence="1">The sequence shown here is derived from an EMBL/GenBank/DDBJ whole genome shotgun (WGS) entry which is preliminary data.</text>
</comment>
<proteinExistence type="predicted"/>
<protein>
    <submittedName>
        <fullName evidence="1">Uncharacterized protein</fullName>
    </submittedName>
</protein>
<dbReference type="AlphaFoldDB" id="A0A7X0Q3J7"/>
<sequence>MKRSNQNAASPPDVHAATPDDSEDPIKELSELIGQRRKLEAAADEIPAQVQAAEQELAALRGTLASKEASLVLIDEAKLKGLQKEIDAIAESINGKDLALRRLKNRLVALEGLAPDLDEKIDLAIGFVRVEANMAAQDMQASLAEELRGKVAEVRVIYAKVRALQRLVSMVRISDFLISAYVPDLESCMRVNTGTGHYDAAPNLLSLADEDTAAAEAAIAAEMKPITDALAIGRQHRRYVPISKRPQPYQYRGSNSGPALGLRGPIGEPGPPPRMIEEKPAFNGYKINAPYEIKGDMTGRRTREAMAEVNITAAMAFNPDR</sequence>
<gene>
    <name evidence="1" type="ORF">LBW55_23275</name>
</gene>
<accession>A0A7X0Q3J7</accession>
<evidence type="ECO:0000313" key="1">
    <source>
        <dbReference type="EMBL" id="MDB0524536.1"/>
    </source>
</evidence>
<evidence type="ECO:0000313" key="2">
    <source>
        <dbReference type="Proteomes" id="UP001143674"/>
    </source>
</evidence>
<dbReference type="RefSeq" id="WP_184849813.1">
    <property type="nucleotide sequence ID" value="NZ_JABZEH010000001.1"/>
</dbReference>
<organism evidence="1 2">
    <name type="scientific">Ralstonia solanacearum</name>
    <name type="common">Pseudomonas solanacearum</name>
    <dbReference type="NCBI Taxonomy" id="305"/>
    <lineage>
        <taxon>Bacteria</taxon>
        <taxon>Pseudomonadati</taxon>
        <taxon>Pseudomonadota</taxon>
        <taxon>Betaproteobacteria</taxon>
        <taxon>Burkholderiales</taxon>
        <taxon>Burkholderiaceae</taxon>
        <taxon>Ralstonia</taxon>
        <taxon>Ralstonia solanacearum species complex</taxon>
    </lineage>
</organism>
<name>A0A7X0Q3J7_RALSL</name>
<dbReference type="EMBL" id="JAIVEX010000015">
    <property type="protein sequence ID" value="MDB0524536.1"/>
    <property type="molecule type" value="Genomic_DNA"/>
</dbReference>
<dbReference type="Gene3D" id="1.10.287.1490">
    <property type="match status" value="1"/>
</dbReference>
<dbReference type="Proteomes" id="UP001143674">
    <property type="component" value="Unassembled WGS sequence"/>
</dbReference>
<reference evidence="1" key="1">
    <citation type="submission" date="2021-09" db="EMBL/GenBank/DDBJ databases">
        <title>Genomic analysis of Ralstonia spp.</title>
        <authorList>
            <person name="Aburjaile F."/>
            <person name="Ariute J.C."/>
            <person name="Pais A.K.L."/>
            <person name="Albuquerque G.M.R."/>
            <person name="Silva A.M.F."/>
            <person name="Brenig B."/>
            <person name="Azevedo V."/>
            <person name="Matiuzzi M."/>
            <person name="Ramos R."/>
            <person name="Goes-Neto A."/>
            <person name="Soares S."/>
            <person name="Iseppon A.M.B."/>
            <person name="Souza E."/>
            <person name="Gama M."/>
        </authorList>
    </citation>
    <scope>NUCLEOTIDE SEQUENCE</scope>
    <source>
        <strain evidence="1">B4</strain>
    </source>
</reference>